<dbReference type="InterPro" id="IPR036424">
    <property type="entry name" value="UPP_synth-like_sf"/>
</dbReference>
<keyword evidence="3" id="KW-1133">Transmembrane helix</keyword>
<reference evidence="4 5" key="1">
    <citation type="submission" date="2018-10" db="EMBL/GenBank/DDBJ databases">
        <title>Draft genome sequence of the microsporidian Tubulinosema ratisbonensis.</title>
        <authorList>
            <person name="Polonais V."/>
            <person name="Peyretaillade E."/>
            <person name="Niehus S."/>
            <person name="Wawrzyniak I."/>
            <person name="Franchet A."/>
            <person name="Gaspin C."/>
            <person name="Reichstadt M."/>
            <person name="Belser C."/>
            <person name="Labadie K."/>
            <person name="Delbac F."/>
            <person name="Ferrandon D."/>
        </authorList>
    </citation>
    <scope>NUCLEOTIDE SEQUENCE [LARGE SCALE GENOMIC DNA]</scope>
    <source>
        <strain evidence="4 5">Franzen</strain>
    </source>
</reference>
<dbReference type="InterPro" id="IPR001441">
    <property type="entry name" value="UPP_synth-like"/>
</dbReference>
<keyword evidence="3" id="KW-0812">Transmembrane</keyword>
<evidence type="ECO:0000313" key="4">
    <source>
        <dbReference type="EMBL" id="RVD92147.1"/>
    </source>
</evidence>
<name>A0A437AM97_9MICR</name>
<keyword evidence="2" id="KW-0808">Transferase</keyword>
<keyword evidence="5" id="KW-1185">Reference proteome</keyword>
<keyword evidence="3" id="KW-0472">Membrane</keyword>
<dbReference type="Gene3D" id="3.40.1180.10">
    <property type="entry name" value="Decaprenyl diphosphate synthase-like"/>
    <property type="match status" value="2"/>
</dbReference>
<accession>A0A437AM97</accession>
<dbReference type="Pfam" id="PF01255">
    <property type="entry name" value="Prenyltransf"/>
    <property type="match status" value="2"/>
</dbReference>
<dbReference type="SUPFAM" id="SSF64005">
    <property type="entry name" value="Undecaprenyl diphosphate synthase"/>
    <property type="match status" value="1"/>
</dbReference>
<evidence type="ECO:0000256" key="3">
    <source>
        <dbReference type="SAM" id="Phobius"/>
    </source>
</evidence>
<dbReference type="OrthoDB" id="4173905at2759"/>
<evidence type="ECO:0000256" key="2">
    <source>
        <dbReference type="ARBA" id="ARBA00022679"/>
    </source>
</evidence>
<comment type="caution">
    <text evidence="4">The sequence shown here is derived from an EMBL/GenBank/DDBJ whole genome shotgun (WGS) entry which is preliminary data.</text>
</comment>
<comment type="similarity">
    <text evidence="1">Belongs to the UPP synthase family.</text>
</comment>
<dbReference type="STRING" id="291195.A0A437AM97"/>
<organism evidence="4 5">
    <name type="scientific">Tubulinosema ratisbonensis</name>
    <dbReference type="NCBI Taxonomy" id="291195"/>
    <lineage>
        <taxon>Eukaryota</taxon>
        <taxon>Fungi</taxon>
        <taxon>Fungi incertae sedis</taxon>
        <taxon>Microsporidia</taxon>
        <taxon>Tubulinosematoidea</taxon>
        <taxon>Tubulinosematidae</taxon>
        <taxon>Tubulinosema</taxon>
    </lineage>
</organism>
<evidence type="ECO:0000313" key="5">
    <source>
        <dbReference type="Proteomes" id="UP000282876"/>
    </source>
</evidence>
<dbReference type="EMBL" id="RCSS01000297">
    <property type="protein sequence ID" value="RVD92147.1"/>
    <property type="molecule type" value="Genomic_DNA"/>
</dbReference>
<dbReference type="GO" id="GO:0005783">
    <property type="term" value="C:endoplasmic reticulum"/>
    <property type="evidence" value="ECO:0007669"/>
    <property type="project" value="TreeGrafter"/>
</dbReference>
<dbReference type="Proteomes" id="UP000282876">
    <property type="component" value="Unassembled WGS sequence"/>
</dbReference>
<dbReference type="PANTHER" id="PTHR10291">
    <property type="entry name" value="DEHYDRODOLICHYL DIPHOSPHATE SYNTHASE FAMILY MEMBER"/>
    <property type="match status" value="1"/>
</dbReference>
<evidence type="ECO:0000256" key="1">
    <source>
        <dbReference type="ARBA" id="ARBA00005432"/>
    </source>
</evidence>
<dbReference type="VEuPathDB" id="MicrosporidiaDB:TUBRATIS_13540"/>
<gene>
    <name evidence="4" type="ORF">TUBRATIS_13540</name>
</gene>
<dbReference type="PANTHER" id="PTHR10291:SF43">
    <property type="entry name" value="DEHYDRODOLICHYL DIPHOSPHATE SYNTHASE COMPLEX SUBUNIT DHDDS"/>
    <property type="match status" value="1"/>
</dbReference>
<sequence length="231" mass="27233">MKKFLILLINLLKRIQNLSLTKYLKIKHLPLNLSHLKVAFIMDGNRRFALKVNKPNPKEIGLNKLKEVIYFCNKVRIKEANFFILSVKNLGRPKKEFEEIESVLQKETYFDNQIEVIGNLTLLQPKLREKISEFVIKNNLQAKNKESVFRFFICYDESDSFDKPVDLIIRTGNVFRLSGFLVRQAAKGAKIHFLECLWPEFVFTHFMLSYLILCIENYLLKITKKCKINNK</sequence>
<protein>
    <submittedName>
        <fullName evidence="4">Undecaprenyl pyrophosphate synthetase</fullName>
    </submittedName>
</protein>
<dbReference type="GO" id="GO:0045547">
    <property type="term" value="F:ditrans,polycis-polyprenyl diphosphate synthase [(2E,6E)-farnesyl diphosphate specific] activity"/>
    <property type="evidence" value="ECO:0007669"/>
    <property type="project" value="TreeGrafter"/>
</dbReference>
<feature type="transmembrane region" description="Helical" evidence="3">
    <location>
        <begin position="201"/>
        <end position="220"/>
    </location>
</feature>
<proteinExistence type="inferred from homology"/>
<dbReference type="AlphaFoldDB" id="A0A437AM97"/>
<dbReference type="GO" id="GO:0016094">
    <property type="term" value="P:polyprenol biosynthetic process"/>
    <property type="evidence" value="ECO:0007669"/>
    <property type="project" value="TreeGrafter"/>
</dbReference>